<reference evidence="3" key="1">
    <citation type="journal article" date="2019" name="Int. J. Syst. Evol. Microbiol.">
        <title>The Global Catalogue of Microorganisms (GCM) 10K type strain sequencing project: providing services to taxonomists for standard genome sequencing and annotation.</title>
        <authorList>
            <consortium name="The Broad Institute Genomics Platform"/>
            <consortium name="The Broad Institute Genome Sequencing Center for Infectious Disease"/>
            <person name="Wu L."/>
            <person name="Ma J."/>
        </authorList>
    </citation>
    <scope>NUCLEOTIDE SEQUENCE [LARGE SCALE GENOMIC DNA]</scope>
    <source>
        <strain evidence="3">JCM 17759</strain>
    </source>
</reference>
<evidence type="ECO:0000313" key="2">
    <source>
        <dbReference type="EMBL" id="GAA4464776.1"/>
    </source>
</evidence>
<dbReference type="EMBL" id="BAABGA010000072">
    <property type="protein sequence ID" value="GAA4464776.1"/>
    <property type="molecule type" value="Genomic_DNA"/>
</dbReference>
<dbReference type="RefSeq" id="WP_339938611.1">
    <property type="nucleotide sequence ID" value="NZ_BAABGA010000072.1"/>
</dbReference>
<organism evidence="2 3">
    <name type="scientific">Novipirellula rosea</name>
    <dbReference type="NCBI Taxonomy" id="1031540"/>
    <lineage>
        <taxon>Bacteria</taxon>
        <taxon>Pseudomonadati</taxon>
        <taxon>Planctomycetota</taxon>
        <taxon>Planctomycetia</taxon>
        <taxon>Pirellulales</taxon>
        <taxon>Pirellulaceae</taxon>
        <taxon>Novipirellula</taxon>
    </lineage>
</organism>
<evidence type="ECO:0000313" key="3">
    <source>
        <dbReference type="Proteomes" id="UP001500840"/>
    </source>
</evidence>
<evidence type="ECO:0000259" key="1">
    <source>
        <dbReference type="Pfam" id="PF12867"/>
    </source>
</evidence>
<comment type="caution">
    <text evidence="2">The sequence shown here is derived from an EMBL/GenBank/DDBJ whole genome shotgun (WGS) entry which is preliminary data.</text>
</comment>
<accession>A0ABP8NF18</accession>
<feature type="domain" description="DinB-like" evidence="1">
    <location>
        <begin position="44"/>
        <end position="168"/>
    </location>
</feature>
<keyword evidence="3" id="KW-1185">Reference proteome</keyword>
<name>A0ABP8NF18_9BACT</name>
<dbReference type="SUPFAM" id="SSF109854">
    <property type="entry name" value="DinB/YfiT-like putative metalloenzymes"/>
    <property type="match status" value="1"/>
</dbReference>
<proteinExistence type="predicted"/>
<sequence length="188" mass="21106">MPQIASRRPTPAETTSPYHRELIERVTGDCVLKAMDNQLFTICELAGSLCAEQLDKIHPPYGWTIRQVYEHCSNAERVFGYRIMRFAAGDATELPGWDENAYADSRFGLGNFHQIVGELGALRQANVALLRRITPNAWDRSGVAEKQTVTVRALAWIAAGHLQHHLEIVADRCNVPLKMQPAMETRLP</sequence>
<dbReference type="Proteomes" id="UP001500840">
    <property type="component" value="Unassembled WGS sequence"/>
</dbReference>
<dbReference type="Pfam" id="PF12867">
    <property type="entry name" value="DinB_2"/>
    <property type="match status" value="1"/>
</dbReference>
<dbReference type="InterPro" id="IPR034660">
    <property type="entry name" value="DinB/YfiT-like"/>
</dbReference>
<dbReference type="InterPro" id="IPR024775">
    <property type="entry name" value="DinB-like"/>
</dbReference>
<gene>
    <name evidence="2" type="ORF">GCM10023156_51590</name>
</gene>
<protein>
    <submittedName>
        <fullName evidence="2">DinB family protein</fullName>
    </submittedName>
</protein>
<dbReference type="Gene3D" id="1.20.120.450">
    <property type="entry name" value="dinb family like domain"/>
    <property type="match status" value="1"/>
</dbReference>